<dbReference type="EMBL" id="QLUW01000001">
    <property type="protein sequence ID" value="RAP77622.1"/>
    <property type="molecule type" value="Genomic_DNA"/>
</dbReference>
<dbReference type="InterPro" id="IPR050583">
    <property type="entry name" value="Mycobacterial_A85_antigen"/>
</dbReference>
<keyword evidence="2" id="KW-1185">Reference proteome</keyword>
<accession>A0A328U6B2</accession>
<dbReference type="Proteomes" id="UP000249260">
    <property type="component" value="Unassembled WGS sequence"/>
</dbReference>
<dbReference type="RefSeq" id="WP_112880746.1">
    <property type="nucleotide sequence ID" value="NZ_QLUW01000001.1"/>
</dbReference>
<dbReference type="InterPro" id="IPR029058">
    <property type="entry name" value="AB_hydrolase_fold"/>
</dbReference>
<dbReference type="PANTHER" id="PTHR48098">
    <property type="entry name" value="ENTEROCHELIN ESTERASE-RELATED"/>
    <property type="match status" value="1"/>
</dbReference>
<organism evidence="1 2">
    <name type="scientific">Paenibacillus montanisoli</name>
    <dbReference type="NCBI Taxonomy" id="2081970"/>
    <lineage>
        <taxon>Bacteria</taxon>
        <taxon>Bacillati</taxon>
        <taxon>Bacillota</taxon>
        <taxon>Bacilli</taxon>
        <taxon>Bacillales</taxon>
        <taxon>Paenibacillaceae</taxon>
        <taxon>Paenibacillus</taxon>
    </lineage>
</organism>
<evidence type="ECO:0000313" key="1">
    <source>
        <dbReference type="EMBL" id="RAP77622.1"/>
    </source>
</evidence>
<evidence type="ECO:0000313" key="2">
    <source>
        <dbReference type="Proteomes" id="UP000249260"/>
    </source>
</evidence>
<reference evidence="1 2" key="1">
    <citation type="submission" date="2018-06" db="EMBL/GenBank/DDBJ databases">
        <title>Paenibacillus montanisoli sp. nov., isolated from mountain area soil.</title>
        <authorList>
            <person name="Wu M."/>
        </authorList>
    </citation>
    <scope>NUCLEOTIDE SEQUENCE [LARGE SCALE GENOMIC DNA]</scope>
    <source>
        <strain evidence="1 2">RA17</strain>
    </source>
</reference>
<comment type="caution">
    <text evidence="1">The sequence shown here is derived from an EMBL/GenBank/DDBJ whole genome shotgun (WGS) entry which is preliminary data.</text>
</comment>
<dbReference type="Gene3D" id="3.40.50.1820">
    <property type="entry name" value="alpha/beta hydrolase"/>
    <property type="match status" value="1"/>
</dbReference>
<proteinExistence type="predicted"/>
<dbReference type="Pfam" id="PF00756">
    <property type="entry name" value="Esterase"/>
    <property type="match status" value="1"/>
</dbReference>
<gene>
    <name evidence="1" type="ORF">DL346_03875</name>
</gene>
<sequence>MAVIHMTFFSNVLGMTSPVTIVMPQDVQPGEKLPVLYLLHGLSDDDTTWLRQTTLEYQLAKYRMAVVMPNVHRSFYSDMAHGRKYWTYISEELPKIVKAMFPVSDRREDTFAAGLSMGGYGAMKLALAYPERFAAAASFSGALDVRALGNLFEGSEFTDIFGDLEGAKEHRDDLFHLANAAAKSGKELPALYQCCGTEDFLYNDNIRFLNHIKSLGIELTYEEEPGLHEWGYWNMKLPRVLEFLTTAAVKKDAAVSK</sequence>
<dbReference type="InterPro" id="IPR000801">
    <property type="entry name" value="Esterase-like"/>
</dbReference>
<dbReference type="SUPFAM" id="SSF53474">
    <property type="entry name" value="alpha/beta-Hydrolases"/>
    <property type="match status" value="1"/>
</dbReference>
<name>A0A328U6B2_9BACL</name>
<dbReference type="AlphaFoldDB" id="A0A328U6B2"/>
<protein>
    <submittedName>
        <fullName evidence="1">Esterase family protein</fullName>
    </submittedName>
</protein>
<dbReference type="PANTHER" id="PTHR48098:SF1">
    <property type="entry name" value="DIACYLGLYCEROL ACYLTRANSFERASE_MYCOLYLTRANSFERASE AG85A"/>
    <property type="match status" value="1"/>
</dbReference>
<dbReference type="OrthoDB" id="9803578at2"/>
<dbReference type="GO" id="GO:0016747">
    <property type="term" value="F:acyltransferase activity, transferring groups other than amino-acyl groups"/>
    <property type="evidence" value="ECO:0007669"/>
    <property type="project" value="TreeGrafter"/>
</dbReference>